<evidence type="ECO:0000256" key="1">
    <source>
        <dbReference type="ARBA" id="ARBA00004337"/>
    </source>
</evidence>
<name>A0A3Q3B092_KRYMA</name>
<comment type="subcellular location">
    <subcellularLocation>
        <location evidence="3">Cell membrane</location>
        <topology evidence="3">Multi-pass membrane protein</topology>
    </subcellularLocation>
    <subcellularLocation>
        <location evidence="2">Cytoplasmic vesicle</location>
        <location evidence="2">Autophagosome membrane</location>
        <topology evidence="2">Multi-pass membrane protein</topology>
    </subcellularLocation>
    <subcellularLocation>
        <location evidence="1">Endosome membrane</location>
        <topology evidence="1">Multi-pass membrane protein</topology>
    </subcellularLocation>
</comment>
<evidence type="ECO:0000256" key="13">
    <source>
        <dbReference type="ARBA" id="ARBA00045144"/>
    </source>
</evidence>
<keyword evidence="8 14" id="KW-1133">Transmembrane helix</keyword>
<protein>
    <submittedName>
        <fullName evidence="17">Transmembrane protein 150B</fullName>
    </submittedName>
</protein>
<evidence type="ECO:0000256" key="12">
    <source>
        <dbReference type="ARBA" id="ARBA00023329"/>
    </source>
</evidence>
<proteinExistence type="inferred from homology"/>
<evidence type="ECO:0000256" key="5">
    <source>
        <dbReference type="ARBA" id="ARBA00022475"/>
    </source>
</evidence>
<feature type="transmembrane region" description="Helical" evidence="14">
    <location>
        <begin position="65"/>
        <end position="86"/>
    </location>
</feature>
<evidence type="ECO:0000256" key="10">
    <source>
        <dbReference type="ARBA" id="ARBA00023136"/>
    </source>
</evidence>
<evidence type="ECO:0000259" key="16">
    <source>
        <dbReference type="Pfam" id="PF10277"/>
    </source>
</evidence>
<accession>A0A3Q3B092</accession>
<evidence type="ECO:0000256" key="14">
    <source>
        <dbReference type="SAM" id="Phobius"/>
    </source>
</evidence>
<keyword evidence="7" id="KW-0967">Endosome</keyword>
<dbReference type="GO" id="GO:0010008">
    <property type="term" value="C:endosome membrane"/>
    <property type="evidence" value="ECO:0007669"/>
    <property type="project" value="UniProtKB-SubCell"/>
</dbReference>
<feature type="domain" description="CWH43-like N-terminal" evidence="16">
    <location>
        <begin position="24"/>
        <end position="202"/>
    </location>
</feature>
<evidence type="ECO:0000256" key="11">
    <source>
        <dbReference type="ARBA" id="ARBA00023180"/>
    </source>
</evidence>
<dbReference type="InterPro" id="IPR019402">
    <property type="entry name" value="CWH43_N"/>
</dbReference>
<organism evidence="17 18">
    <name type="scientific">Kryptolebias marmoratus</name>
    <name type="common">Mangrove killifish</name>
    <name type="synonym">Rivulus marmoratus</name>
    <dbReference type="NCBI Taxonomy" id="37003"/>
    <lineage>
        <taxon>Eukaryota</taxon>
        <taxon>Metazoa</taxon>
        <taxon>Chordata</taxon>
        <taxon>Craniata</taxon>
        <taxon>Vertebrata</taxon>
        <taxon>Euteleostomi</taxon>
        <taxon>Actinopterygii</taxon>
        <taxon>Neopterygii</taxon>
        <taxon>Teleostei</taxon>
        <taxon>Neoteleostei</taxon>
        <taxon>Acanthomorphata</taxon>
        <taxon>Ovalentaria</taxon>
        <taxon>Atherinomorphae</taxon>
        <taxon>Cyprinodontiformes</taxon>
        <taxon>Rivulidae</taxon>
        <taxon>Kryptolebias</taxon>
    </lineage>
</organism>
<feature type="transmembrane region" description="Helical" evidence="14">
    <location>
        <begin position="92"/>
        <end position="112"/>
    </location>
</feature>
<dbReference type="GeneTree" id="ENSGT01030000234578"/>
<dbReference type="InterPro" id="IPR050911">
    <property type="entry name" value="DRAM/TMEM150_Autophagy_Mod"/>
</dbReference>
<evidence type="ECO:0000256" key="9">
    <source>
        <dbReference type="ARBA" id="ARBA00023006"/>
    </source>
</evidence>
<keyword evidence="6 14" id="KW-0812">Transmembrane</keyword>
<feature type="signal peptide" evidence="15">
    <location>
        <begin position="1"/>
        <end position="21"/>
    </location>
</feature>
<keyword evidence="18" id="KW-1185">Reference proteome</keyword>
<evidence type="ECO:0000256" key="15">
    <source>
        <dbReference type="SAM" id="SignalP"/>
    </source>
</evidence>
<evidence type="ECO:0000313" key="18">
    <source>
        <dbReference type="Proteomes" id="UP000264800"/>
    </source>
</evidence>
<evidence type="ECO:0000313" key="17">
    <source>
        <dbReference type="Ensembl" id="ENSKMAP00000022271.1"/>
    </source>
</evidence>
<keyword evidence="10 14" id="KW-0472">Membrane</keyword>
<feature type="transmembrane region" description="Helical" evidence="14">
    <location>
        <begin position="180"/>
        <end position="198"/>
    </location>
</feature>
<evidence type="ECO:0000256" key="8">
    <source>
        <dbReference type="ARBA" id="ARBA00022989"/>
    </source>
</evidence>
<dbReference type="STRING" id="37003.ENSKMAP00000022271"/>
<reference evidence="17" key="1">
    <citation type="submission" date="2025-08" db="UniProtKB">
        <authorList>
            <consortium name="Ensembl"/>
        </authorList>
    </citation>
    <scope>IDENTIFICATION</scope>
</reference>
<keyword evidence="5" id="KW-1003">Cell membrane</keyword>
<comment type="similarity">
    <text evidence="4">Belongs to the DRAM/TMEM150 family.</text>
</comment>
<evidence type="ECO:0000256" key="3">
    <source>
        <dbReference type="ARBA" id="ARBA00004651"/>
    </source>
</evidence>
<feature type="transmembrane region" description="Helical" evidence="14">
    <location>
        <begin position="34"/>
        <end position="53"/>
    </location>
</feature>
<dbReference type="PANTHER" id="PTHR21324:SF3">
    <property type="entry name" value="MODULATOR OF MACROAUTOPHAGY TMEM150B"/>
    <property type="match status" value="1"/>
</dbReference>
<dbReference type="Proteomes" id="UP000264800">
    <property type="component" value="Unplaced"/>
</dbReference>
<sequence>MWKFAILPVFLAVFGIGGIWTVECAGHPPQSCLFAQTCNILSVLITCVVVIRFQQAKDFGYEGRANVAGLWMGSISAVGLSLTSNIQASVSLEIHCFGAVVAFVPGLAYFWVQMYLTYKAQPSVDRPWVGPIRFILCVLCSAFLGSSILSLSVNCVHVLFLDFSFPVCFFNLWYESAGATSEWLAVVVFFLLFGLFAAEFRHVDYCRLTVQRPALESDCCAGSVETNSCAI</sequence>
<dbReference type="GO" id="GO:0000421">
    <property type="term" value="C:autophagosome membrane"/>
    <property type="evidence" value="ECO:0007669"/>
    <property type="project" value="UniProtKB-SubCell"/>
</dbReference>
<dbReference type="PANTHER" id="PTHR21324">
    <property type="entry name" value="FASTING-INDUCIBLE INTEGRAL MEMBRANE PROTEIN TM6P1-RELATED"/>
    <property type="match status" value="1"/>
</dbReference>
<dbReference type="GO" id="GO:0006914">
    <property type="term" value="P:autophagy"/>
    <property type="evidence" value="ECO:0007669"/>
    <property type="project" value="UniProtKB-KW"/>
</dbReference>
<comment type="function">
    <text evidence="13">Modulator of macroautophagy that causes accumulation of autophagosomes under basal conditions and enhances autophagic flux. Represses cell death and promotes long-term clonogenic survival of cells grown in the absence of glucose in a macroautophagy-independent manner. May have some role in extracellular matrix engulfment or growth factor receptor recycling, both of which can modulate cell survival.</text>
</comment>
<evidence type="ECO:0000256" key="6">
    <source>
        <dbReference type="ARBA" id="ARBA00022692"/>
    </source>
</evidence>
<keyword evidence="12" id="KW-0968">Cytoplasmic vesicle</keyword>
<evidence type="ECO:0000256" key="4">
    <source>
        <dbReference type="ARBA" id="ARBA00006565"/>
    </source>
</evidence>
<evidence type="ECO:0000256" key="2">
    <source>
        <dbReference type="ARBA" id="ARBA00004542"/>
    </source>
</evidence>
<dbReference type="OMA" id="WVCVIRY"/>
<keyword evidence="11" id="KW-0325">Glycoprotein</keyword>
<dbReference type="Pfam" id="PF10277">
    <property type="entry name" value="Frag1"/>
    <property type="match status" value="1"/>
</dbReference>
<keyword evidence="9" id="KW-0072">Autophagy</keyword>
<reference evidence="17" key="2">
    <citation type="submission" date="2025-09" db="UniProtKB">
        <authorList>
            <consortium name="Ensembl"/>
        </authorList>
    </citation>
    <scope>IDENTIFICATION</scope>
</reference>
<feature type="transmembrane region" description="Helical" evidence="14">
    <location>
        <begin position="133"/>
        <end position="160"/>
    </location>
</feature>
<dbReference type="AlphaFoldDB" id="A0A3Q3B092"/>
<feature type="chain" id="PRO_5018704496" evidence="15">
    <location>
        <begin position="22"/>
        <end position="231"/>
    </location>
</feature>
<evidence type="ECO:0000256" key="7">
    <source>
        <dbReference type="ARBA" id="ARBA00022753"/>
    </source>
</evidence>
<dbReference type="GO" id="GO:0005886">
    <property type="term" value="C:plasma membrane"/>
    <property type="evidence" value="ECO:0007669"/>
    <property type="project" value="UniProtKB-SubCell"/>
</dbReference>
<dbReference type="Ensembl" id="ENSKMAT00000022556.1">
    <property type="protein sequence ID" value="ENSKMAP00000022271.1"/>
    <property type="gene ID" value="ENSKMAG00000016528.1"/>
</dbReference>
<keyword evidence="15" id="KW-0732">Signal</keyword>